<dbReference type="AlphaFoldDB" id="A0AAX2M5K9"/>
<accession>A0AAX2M5K9</accession>
<dbReference type="Proteomes" id="UP000254029">
    <property type="component" value="Unassembled WGS sequence"/>
</dbReference>
<reference evidence="1 2" key="1">
    <citation type="submission" date="2018-06" db="EMBL/GenBank/DDBJ databases">
        <authorList>
            <consortium name="Pathogen Informatics"/>
            <person name="Doyle S."/>
        </authorList>
    </citation>
    <scope>NUCLEOTIDE SEQUENCE [LARGE SCALE GENOMIC DNA]</scope>
    <source>
        <strain evidence="1 2">NCTC8684</strain>
    </source>
</reference>
<comment type="caution">
    <text evidence="1">The sequence shown here is derived from an EMBL/GenBank/DDBJ whole genome shotgun (WGS) entry which is preliminary data.</text>
</comment>
<protein>
    <submittedName>
        <fullName evidence="1">Helix-turn-helix domain</fullName>
    </submittedName>
</protein>
<dbReference type="EMBL" id="UIGR01000001">
    <property type="protein sequence ID" value="SUX31649.1"/>
    <property type="molecule type" value="Genomic_DNA"/>
</dbReference>
<evidence type="ECO:0000313" key="1">
    <source>
        <dbReference type="EMBL" id="SUX31649.1"/>
    </source>
</evidence>
<gene>
    <name evidence="1" type="ORF">NCTC8684_00698</name>
</gene>
<organism evidence="1 2">
    <name type="scientific">Chromobacterium violaceum</name>
    <dbReference type="NCBI Taxonomy" id="536"/>
    <lineage>
        <taxon>Bacteria</taxon>
        <taxon>Pseudomonadati</taxon>
        <taxon>Pseudomonadota</taxon>
        <taxon>Betaproteobacteria</taxon>
        <taxon>Neisseriales</taxon>
        <taxon>Chromobacteriaceae</taxon>
        <taxon>Chromobacterium</taxon>
    </lineage>
</organism>
<proteinExistence type="predicted"/>
<evidence type="ECO:0000313" key="2">
    <source>
        <dbReference type="Proteomes" id="UP000254029"/>
    </source>
</evidence>
<sequence length="387" mass="44553">MHVLEDWPNNFHRLLDDYTKPTDGQTASLRIYLQEIHQALSRLLVHPELQFLRYEFEQHVHTRWRDKLILKDELRKGHPIMSGAEAAQRLKLPVRALHKLVEQGEIKGCKVVSAQGKTSWMVERASVELFAQNEHDLLTMKDVESLLRITPNRIRLLAENDLLKAVPRSSDRAPWMFKHCDVNALLERLNHGNLSITPESTSLISVWEITKRWMQGREAFLAVVRALIEGGLQVEGRTPAETGLRALLVSREQFRRWHQQYRLLRGFYTVPEAAEHIKMDPNLLYQLISKGLVHASQQQYGYEKKMLMGIFAKELERIDSSYVWGKRLGSLLGLSEHSAAKALLHQGIRPICGPTIDNVKCYFFRCSDVLAAFAEAHAFNRTETRAP</sequence>
<name>A0AAX2M5K9_CHRVL</name>